<dbReference type="Gene3D" id="3.40.605.10">
    <property type="entry name" value="Aldehyde Dehydrogenase, Chain A, domain 1"/>
    <property type="match status" value="1"/>
</dbReference>
<feature type="domain" description="Aldehyde dehydrogenase" evidence="6">
    <location>
        <begin position="39"/>
        <end position="458"/>
    </location>
</feature>
<feature type="region of interest" description="Disordered" evidence="5">
    <location>
        <begin position="1"/>
        <end position="23"/>
    </location>
</feature>
<dbReference type="PANTHER" id="PTHR42804">
    <property type="entry name" value="ALDEHYDE DEHYDROGENASE"/>
    <property type="match status" value="1"/>
</dbReference>
<dbReference type="Gene3D" id="3.40.309.10">
    <property type="entry name" value="Aldehyde Dehydrogenase, Chain A, domain 2"/>
    <property type="match status" value="1"/>
</dbReference>
<evidence type="ECO:0000256" key="5">
    <source>
        <dbReference type="SAM" id="MobiDB-lite"/>
    </source>
</evidence>
<protein>
    <submittedName>
        <fullName evidence="7">Aldehyde dehydrogenase family protein</fullName>
    </submittedName>
</protein>
<evidence type="ECO:0000256" key="4">
    <source>
        <dbReference type="RuleBase" id="RU003345"/>
    </source>
</evidence>
<feature type="active site" evidence="3">
    <location>
        <position position="237"/>
    </location>
</feature>
<dbReference type="InterPro" id="IPR016162">
    <property type="entry name" value="Ald_DH_N"/>
</dbReference>
<reference evidence="7 8" key="1">
    <citation type="submission" date="2022-04" db="EMBL/GenBank/DDBJ databases">
        <title>Genome draft of Actinomadura sp. ATCC 31491.</title>
        <authorList>
            <person name="Shi X."/>
            <person name="Du Y."/>
        </authorList>
    </citation>
    <scope>NUCLEOTIDE SEQUENCE [LARGE SCALE GENOMIC DNA]</scope>
    <source>
        <strain evidence="7 8">ATCC 31491</strain>
    </source>
</reference>
<dbReference type="EMBL" id="JAKRKC020000001">
    <property type="protein sequence ID" value="MCK2215823.1"/>
    <property type="molecule type" value="Genomic_DNA"/>
</dbReference>
<proteinExistence type="inferred from homology"/>
<evidence type="ECO:0000313" key="7">
    <source>
        <dbReference type="EMBL" id="MCK2215823.1"/>
    </source>
</evidence>
<dbReference type="PANTHER" id="PTHR42804:SF1">
    <property type="entry name" value="ALDEHYDE DEHYDROGENASE-RELATED"/>
    <property type="match status" value="1"/>
</dbReference>
<accession>A0ABT0FUH3</accession>
<evidence type="ECO:0000256" key="2">
    <source>
        <dbReference type="ARBA" id="ARBA00023002"/>
    </source>
</evidence>
<name>A0ABT0FUH3_9ACTN</name>
<dbReference type="PROSITE" id="PS00687">
    <property type="entry name" value="ALDEHYDE_DEHYDR_GLU"/>
    <property type="match status" value="1"/>
</dbReference>
<keyword evidence="2 4" id="KW-0560">Oxidoreductase</keyword>
<comment type="similarity">
    <text evidence="1 4">Belongs to the aldehyde dehydrogenase family.</text>
</comment>
<gene>
    <name evidence="7" type="ORF">MF672_018780</name>
</gene>
<dbReference type="InterPro" id="IPR016161">
    <property type="entry name" value="Ald_DH/histidinol_DH"/>
</dbReference>
<dbReference type="SUPFAM" id="SSF53720">
    <property type="entry name" value="ALDH-like"/>
    <property type="match status" value="1"/>
</dbReference>
<organism evidence="7 8">
    <name type="scientific">Actinomadura luzonensis</name>
    <dbReference type="NCBI Taxonomy" id="2805427"/>
    <lineage>
        <taxon>Bacteria</taxon>
        <taxon>Bacillati</taxon>
        <taxon>Actinomycetota</taxon>
        <taxon>Actinomycetes</taxon>
        <taxon>Streptosporangiales</taxon>
        <taxon>Thermomonosporaceae</taxon>
        <taxon>Actinomadura</taxon>
    </lineage>
</organism>
<feature type="compositionally biased region" description="Low complexity" evidence="5">
    <location>
        <begin position="1"/>
        <end position="22"/>
    </location>
</feature>
<sequence length="478" mass="48751">MASPPSGSPGPDGSSGPPVVDPLTGRAERALRPVPAGRLAAIAAGLRAAAPAWAAAGPDGRAPVLARFGAALARDEDLLAALVADTGRVAESELERRIVAGLAGRWARQAPALLAPPAEFPSELPGVHVAGDAVPYELVGAITPWNFPLLLGLIDAVPALAAGCAVLVKPSEVTPRFIEPLTRLVPEELPLRVVEGGPATGAALVGLVDAVVFTGSVPTGRLVAEAAARAFVPAHLELGGKDPAIVLAGADLDRASSAILWGGTANAGQSCQSIERVYVEREVCAEFLALLAAKAARVGLTCEGGPIGPIIDPGRPPVIAAHLADAVARGAVVHTGGTIERHGGGHWCRPTVLSGVDHSMLVMTEETFGPVLPVMAVDGPDEAVALAADSAYGLSAAVFAATEEQARAVAARLPVGAVSVNDAALTAFVHEGEKHSFRLSGLGGSRMGPASIARFLRRRAFLVNRSPAADPWWHPTKE</sequence>
<dbReference type="InterPro" id="IPR016163">
    <property type="entry name" value="Ald_DH_C"/>
</dbReference>
<dbReference type="InterPro" id="IPR029510">
    <property type="entry name" value="Ald_DH_CS_GLU"/>
</dbReference>
<dbReference type="Pfam" id="PF00171">
    <property type="entry name" value="Aldedh"/>
    <property type="match status" value="1"/>
</dbReference>
<comment type="caution">
    <text evidence="7">The sequence shown here is derived from an EMBL/GenBank/DDBJ whole genome shotgun (WGS) entry which is preliminary data.</text>
</comment>
<evidence type="ECO:0000256" key="1">
    <source>
        <dbReference type="ARBA" id="ARBA00009986"/>
    </source>
</evidence>
<evidence type="ECO:0000256" key="3">
    <source>
        <dbReference type="PROSITE-ProRule" id="PRU10007"/>
    </source>
</evidence>
<evidence type="ECO:0000259" key="6">
    <source>
        <dbReference type="Pfam" id="PF00171"/>
    </source>
</evidence>
<dbReference type="Proteomes" id="UP001317259">
    <property type="component" value="Unassembled WGS sequence"/>
</dbReference>
<dbReference type="InterPro" id="IPR015590">
    <property type="entry name" value="Aldehyde_DH_dom"/>
</dbReference>
<keyword evidence="8" id="KW-1185">Reference proteome</keyword>
<evidence type="ECO:0000313" key="8">
    <source>
        <dbReference type="Proteomes" id="UP001317259"/>
    </source>
</evidence>